<name>A0A8J4FRU7_9CHLO</name>
<dbReference type="NCBIfam" id="TIGR01571">
    <property type="entry name" value="A_thal_Cys_rich"/>
    <property type="match status" value="1"/>
</dbReference>
<comment type="caution">
    <text evidence="2">The sequence shown here is derived from an EMBL/GenBank/DDBJ whole genome shotgun (WGS) entry which is preliminary data.</text>
</comment>
<evidence type="ECO:0000313" key="4">
    <source>
        <dbReference type="Proteomes" id="UP000747110"/>
    </source>
</evidence>
<feature type="compositionally biased region" description="Basic and acidic residues" evidence="1">
    <location>
        <begin position="156"/>
        <end position="182"/>
    </location>
</feature>
<evidence type="ECO:0000256" key="1">
    <source>
        <dbReference type="SAM" id="MobiDB-lite"/>
    </source>
</evidence>
<dbReference type="PANTHER" id="PTHR15907">
    <property type="entry name" value="DUF614 FAMILY PROTEIN-RELATED"/>
    <property type="match status" value="1"/>
</dbReference>
<proteinExistence type="predicted"/>
<reference evidence="2" key="1">
    <citation type="journal article" date="2021" name="Proc. Natl. Acad. Sci. U.S.A.">
        <title>Three genomes in the algal genus Volvox reveal the fate of a haploid sex-determining region after a transition to homothallism.</title>
        <authorList>
            <person name="Yamamoto K."/>
            <person name="Hamaji T."/>
            <person name="Kawai-Toyooka H."/>
            <person name="Matsuzaki R."/>
            <person name="Takahashi F."/>
            <person name="Nishimura Y."/>
            <person name="Kawachi M."/>
            <person name="Noguchi H."/>
            <person name="Minakuchi Y."/>
            <person name="Umen J.G."/>
            <person name="Toyoda A."/>
            <person name="Nozaki H."/>
        </authorList>
    </citation>
    <scope>NUCLEOTIDE SEQUENCE</scope>
    <source>
        <strain evidence="3">NIES-3785</strain>
        <strain evidence="2">NIES-3786</strain>
    </source>
</reference>
<organism evidence="2 4">
    <name type="scientific">Volvox reticuliferus</name>
    <dbReference type="NCBI Taxonomy" id="1737510"/>
    <lineage>
        <taxon>Eukaryota</taxon>
        <taxon>Viridiplantae</taxon>
        <taxon>Chlorophyta</taxon>
        <taxon>core chlorophytes</taxon>
        <taxon>Chlorophyceae</taxon>
        <taxon>CS clade</taxon>
        <taxon>Chlamydomonadales</taxon>
        <taxon>Volvocaceae</taxon>
        <taxon>Volvox</taxon>
    </lineage>
</organism>
<dbReference type="Pfam" id="PF04749">
    <property type="entry name" value="PLAC8"/>
    <property type="match status" value="1"/>
</dbReference>
<dbReference type="Proteomes" id="UP000722791">
    <property type="component" value="Unassembled WGS sequence"/>
</dbReference>
<dbReference type="Proteomes" id="UP000747110">
    <property type="component" value="Unassembled WGS sequence"/>
</dbReference>
<dbReference type="OrthoDB" id="1045822at2759"/>
<sequence length="207" mass="22123">MSAEWKQPCWNVIAEPGGPITCALTCCFPCITYGINVSKIGDAKDEVMCSGNFTSACCLYCCIAGVGCPCVVHIPTRKYIRKKYGVKAPEHGIIEDVLMTWCCSCCAIIQDYNEIGAGEGNGAGTIFSDLQSAKETATGDVKKHAKAANSAIEAFAKKDVSEEKNDGDDKGDGIKDNEDNNHDSSNNNDKNKDDTDKCPADDNKGTS</sequence>
<dbReference type="EMBL" id="BNCP01000022">
    <property type="protein sequence ID" value="GIL81814.1"/>
    <property type="molecule type" value="Genomic_DNA"/>
</dbReference>
<feature type="compositionally biased region" description="Basic and acidic residues" evidence="1">
    <location>
        <begin position="189"/>
        <end position="207"/>
    </location>
</feature>
<keyword evidence="4" id="KW-1185">Reference proteome</keyword>
<gene>
    <name evidence="2" type="ORF">Vretifemale_10808</name>
    <name evidence="3" type="ORF">Vretimale_1414</name>
</gene>
<evidence type="ECO:0000313" key="3">
    <source>
        <dbReference type="EMBL" id="GIL95370.1"/>
    </source>
</evidence>
<accession>A0A8J4FRU7</accession>
<dbReference type="InterPro" id="IPR006461">
    <property type="entry name" value="PLAC_motif_containing"/>
</dbReference>
<dbReference type="AlphaFoldDB" id="A0A8J4FRU7"/>
<feature type="region of interest" description="Disordered" evidence="1">
    <location>
        <begin position="156"/>
        <end position="207"/>
    </location>
</feature>
<protein>
    <submittedName>
        <fullName evidence="2">Uncharacterized protein</fullName>
    </submittedName>
</protein>
<evidence type="ECO:0000313" key="2">
    <source>
        <dbReference type="EMBL" id="GIL81814.1"/>
    </source>
</evidence>
<dbReference type="EMBL" id="BNCQ01000002">
    <property type="protein sequence ID" value="GIL95370.1"/>
    <property type="molecule type" value="Genomic_DNA"/>
</dbReference>